<name>A0A8J2TAL0_ZYGB2</name>
<sequence>MQQMELMQTDVLRCCGRLALESGLYPHAFEMLTRALDREPTDPNTLLLLSKAYLQSSDAASVIRMLVNAINAGVSTIASDSRVWTVLALCYDQLDGFADSLHAVTQALLLESYYSVDPDLHVMQCRFFLRQRVHQYPLEALLPYFDKMLESVKVSAAPAAVHVEALVTRAQLLYKYSEFERALVDLELAIGLLNGKKESFKTGERLAKISYTYLLASVLQFLSNRASESLKLVEDAIVYFPHTAKSVQPLLLASGMMNSLMERDLYATLDRMVLEEPHSAPGSAFQMNYVIARLLLQLDPVRNVYEAYGYYRRALNLDITKPYTWISIGSLYLRLGQINDALSAYTQGSVLALESVSAPANAGAASTSNGAATAGGSSTAAQSSFMANFNYLFAALAWFGIAQTYIFGRDLSSAVDALSRSGQFFVKANNPHQADELQRQADSLSAHLANPGSSINIEYTIPDVPFQLLLDLLLYEDHDAFTVKDRIERNQEDSITRATAVTFSRSPSTTFVKLENYDAKKMSTSPSATSSGSSNKVEKKKSNDRSRKNSTSYFRRTSFPASKSPPLVNTGGSFSNGNPPTSAPLPITALAPAAGTQGSTLAPAPGSAQAAAPGATPTTAANQLAASVPTAPANHTSHDANKSNTNSPILVHSQQRLTPLLPNNNFAHQYSQCARQETIPQMANPINAYYHPQMIPNVGSGHTVLQRSQGTAPPVYQNYHGFAAHPRQMSTYVYYP</sequence>
<evidence type="ECO:0000313" key="3">
    <source>
        <dbReference type="Proteomes" id="UP000019375"/>
    </source>
</evidence>
<evidence type="ECO:0000256" key="1">
    <source>
        <dbReference type="SAM" id="MobiDB-lite"/>
    </source>
</evidence>
<feature type="region of interest" description="Disordered" evidence="1">
    <location>
        <begin position="521"/>
        <end position="623"/>
    </location>
</feature>
<dbReference type="OrthoDB" id="418911at2759"/>
<gene>
    <name evidence="2" type="ORF">BN860_02234g</name>
</gene>
<dbReference type="SMART" id="SM00028">
    <property type="entry name" value="TPR"/>
    <property type="match status" value="4"/>
</dbReference>
<feature type="compositionally biased region" description="Low complexity" evidence="1">
    <location>
        <begin position="584"/>
        <end position="621"/>
    </location>
</feature>
<dbReference type="EMBL" id="HG316465">
    <property type="protein sequence ID" value="CDF91582.1"/>
    <property type="molecule type" value="Genomic_DNA"/>
</dbReference>
<dbReference type="SUPFAM" id="SSF48452">
    <property type="entry name" value="TPR-like"/>
    <property type="match status" value="2"/>
</dbReference>
<organism evidence="2 3">
    <name type="scientific">Zygosaccharomyces bailii (strain CLIB 213 / ATCC 58445 / CBS 680 / BCRC 21525 / NBRC 1098 / NCYC 1416 / NRRL Y-2227)</name>
    <dbReference type="NCBI Taxonomy" id="1333698"/>
    <lineage>
        <taxon>Eukaryota</taxon>
        <taxon>Fungi</taxon>
        <taxon>Dikarya</taxon>
        <taxon>Ascomycota</taxon>
        <taxon>Saccharomycotina</taxon>
        <taxon>Saccharomycetes</taxon>
        <taxon>Saccharomycetales</taxon>
        <taxon>Saccharomycetaceae</taxon>
        <taxon>Zygosaccharomyces</taxon>
    </lineage>
</organism>
<dbReference type="InterPro" id="IPR019734">
    <property type="entry name" value="TPR_rpt"/>
</dbReference>
<reference evidence="3" key="1">
    <citation type="journal article" date="2013" name="Genome Announc.">
        <title>Genome sequence of the food spoilage yeast Zygosaccharomyces bailii CLIB 213(T).</title>
        <authorList>
            <person name="Galeote V."/>
            <person name="Bigey F."/>
            <person name="Devillers H."/>
            <person name="Neuveglise C."/>
            <person name="Dequin S."/>
        </authorList>
    </citation>
    <scope>NUCLEOTIDE SEQUENCE [LARGE SCALE GENOMIC DNA]</scope>
    <source>
        <strain evidence="3">CLIB 213 / ATCC 58445 / CBS 680 / CCRC 21525 / NBRC 1098 / NCYC 1416 / NRRL Y-2227</strain>
    </source>
</reference>
<feature type="compositionally biased region" description="Low complexity" evidence="1">
    <location>
        <begin position="523"/>
        <end position="534"/>
    </location>
</feature>
<dbReference type="AlphaFoldDB" id="A0A8J2TAL0"/>
<accession>A0A8J2TAL0</accession>
<dbReference type="InterPro" id="IPR011990">
    <property type="entry name" value="TPR-like_helical_dom_sf"/>
</dbReference>
<keyword evidence="3" id="KW-1185">Reference proteome</keyword>
<evidence type="ECO:0000313" key="2">
    <source>
        <dbReference type="EMBL" id="CDF91582.1"/>
    </source>
</evidence>
<protein>
    <submittedName>
        <fullName evidence="2">ZYBA0S12-02234g1_1</fullName>
    </submittedName>
</protein>
<dbReference type="Gene3D" id="1.25.40.10">
    <property type="entry name" value="Tetratricopeptide repeat domain"/>
    <property type="match status" value="2"/>
</dbReference>
<dbReference type="Proteomes" id="UP000019375">
    <property type="component" value="Unassembled WGS sequence"/>
</dbReference>
<feature type="compositionally biased region" description="Basic and acidic residues" evidence="1">
    <location>
        <begin position="536"/>
        <end position="547"/>
    </location>
</feature>
<proteinExistence type="predicted"/>